<evidence type="ECO:0000256" key="2">
    <source>
        <dbReference type="ARBA" id="ARBA00006978"/>
    </source>
</evidence>
<feature type="transmembrane region" description="Helical" evidence="8">
    <location>
        <begin position="372"/>
        <end position="396"/>
    </location>
</feature>
<dbReference type="GeneID" id="33558201"/>
<sequence length="443" mass="48361">MNVLGIWVETSSFTLFSRSFGIITSMLLLLLLGPRLNHPSSRKLVYFISNLLAGLSSVFFGLIPLLSPHAQPFAAVLLTIIATNSFIVAFMCFTSYLPIIARSVHQAHLDDFQKLPPTESDPLLSKPIEQAIAVEAPSGLSLTIAKINSVCGVIDCVISVGSSLLLQVVLRRTSLTPLTCISITGAWWMVISTISTIGLPGSAEAARAVDDQPVDPKPMKKQSTFQLLRSLKRLPQMRKLLGAHIIACDLIMIVPGVLFLYASTRLGLEVSDISVMMMCAYAGAGVWMPCQTWVQAKLHRTNLQMLIAGIILALLAPLWGSLSLVSSNLGILNKWHCWILSVIFGVASAIYETYSRSLLSEMTPHGHETSFASLYMLSSRSTSFMGNLILGFILQVTGKYDYAWVFFGAISIITLPIFLSLRVNEGVSEALEYETEESNNISA</sequence>
<feature type="transmembrane region" description="Helical" evidence="8">
    <location>
        <begin position="331"/>
        <end position="351"/>
    </location>
</feature>
<dbReference type="SUPFAM" id="SSF103473">
    <property type="entry name" value="MFS general substrate transporter"/>
    <property type="match status" value="1"/>
</dbReference>
<dbReference type="GO" id="GO:0032974">
    <property type="term" value="P:amino acid transmembrane export from vacuole"/>
    <property type="evidence" value="ECO:0007669"/>
    <property type="project" value="TreeGrafter"/>
</dbReference>
<dbReference type="InterPro" id="IPR050495">
    <property type="entry name" value="ATG22/LtaA_families"/>
</dbReference>
<keyword evidence="4 8" id="KW-0812">Transmembrane</keyword>
<comment type="caution">
    <text evidence="8">Lacks conserved residue(s) required for the propagation of feature annotation.</text>
</comment>
<dbReference type="GO" id="GO:0006914">
    <property type="term" value="P:autophagy"/>
    <property type="evidence" value="ECO:0007669"/>
    <property type="project" value="UniProtKB-KW"/>
</dbReference>
<dbReference type="OrthoDB" id="192733at2759"/>
<feature type="transmembrane region" description="Helical" evidence="8">
    <location>
        <begin position="73"/>
        <end position="97"/>
    </location>
</feature>
<keyword evidence="8" id="KW-0029">Amino-acid transport</keyword>
<protein>
    <recommendedName>
        <fullName evidence="8">Autophagy-related protein</fullName>
    </recommendedName>
</protein>
<keyword evidence="10" id="KW-1185">Reference proteome</keyword>
<keyword evidence="3 8" id="KW-0813">Transport</keyword>
<dbReference type="EMBL" id="NBSH01000010">
    <property type="protein sequence ID" value="ORX35642.1"/>
    <property type="molecule type" value="Genomic_DNA"/>
</dbReference>
<evidence type="ECO:0000256" key="7">
    <source>
        <dbReference type="ARBA" id="ARBA00023136"/>
    </source>
</evidence>
<evidence type="ECO:0000256" key="5">
    <source>
        <dbReference type="ARBA" id="ARBA00022989"/>
    </source>
</evidence>
<dbReference type="InterPro" id="IPR036259">
    <property type="entry name" value="MFS_trans_sf"/>
</dbReference>
<gene>
    <name evidence="9" type="ORF">BD324DRAFT_630945</name>
</gene>
<evidence type="ECO:0000256" key="3">
    <source>
        <dbReference type="ARBA" id="ARBA00022448"/>
    </source>
</evidence>
<evidence type="ECO:0000256" key="1">
    <source>
        <dbReference type="ARBA" id="ARBA00004128"/>
    </source>
</evidence>
<dbReference type="RefSeq" id="XP_021869806.1">
    <property type="nucleotide sequence ID" value="XM_022016392.1"/>
</dbReference>
<comment type="function">
    <text evidence="8">Vacuolar effluxer which mediate the efflux of amino acids resulting from autophagic degradation. The release of autophagic amino acids allows the maintenance of protein synthesis and viability during nitrogen starvation.</text>
</comment>
<comment type="caution">
    <text evidence="9">The sequence shown here is derived from an EMBL/GenBank/DDBJ whole genome shotgun (WGS) entry which is preliminary data.</text>
</comment>
<comment type="similarity">
    <text evidence="2 8">Belongs to the ATG22 family.</text>
</comment>
<proteinExistence type="inferred from homology"/>
<dbReference type="InParanoid" id="A0A1Y1UCB6"/>
<feature type="transmembrane region" description="Helical" evidence="8">
    <location>
        <begin position="273"/>
        <end position="294"/>
    </location>
</feature>
<feature type="transmembrane region" description="Helical" evidence="8">
    <location>
        <begin position="44"/>
        <end position="67"/>
    </location>
</feature>
<dbReference type="PANTHER" id="PTHR23519">
    <property type="entry name" value="AUTOPHAGY-RELATED PROTEIN 22"/>
    <property type="match status" value="1"/>
</dbReference>
<reference evidence="9 10" key="1">
    <citation type="submission" date="2017-03" db="EMBL/GenBank/DDBJ databases">
        <title>Widespread Adenine N6-methylation of Active Genes in Fungi.</title>
        <authorList>
            <consortium name="DOE Joint Genome Institute"/>
            <person name="Mondo S.J."/>
            <person name="Dannebaum R.O."/>
            <person name="Kuo R.C."/>
            <person name="Louie K.B."/>
            <person name="Bewick A.J."/>
            <person name="Labutti K."/>
            <person name="Haridas S."/>
            <person name="Kuo A."/>
            <person name="Salamov A."/>
            <person name="Ahrendt S.R."/>
            <person name="Lau R."/>
            <person name="Bowen B.P."/>
            <person name="Lipzen A."/>
            <person name="Sullivan W."/>
            <person name="Andreopoulos W.B."/>
            <person name="Clum A."/>
            <person name="Lindquist E."/>
            <person name="Daum C."/>
            <person name="Northen T.R."/>
            <person name="Ramamoorthy G."/>
            <person name="Schmitz R.J."/>
            <person name="Gryganskyi A."/>
            <person name="Culley D."/>
            <person name="Magnuson J."/>
            <person name="James T.Y."/>
            <person name="O'Malley M.A."/>
            <person name="Stajich J.E."/>
            <person name="Spatafora J.W."/>
            <person name="Visel A."/>
            <person name="Grigoriev I.V."/>
        </authorList>
    </citation>
    <scope>NUCLEOTIDE SEQUENCE [LARGE SCALE GENOMIC DNA]</scope>
    <source>
        <strain evidence="9 10">NRRL Y-17943</strain>
    </source>
</reference>
<dbReference type="Gene3D" id="1.20.1250.20">
    <property type="entry name" value="MFS general substrate transporter like domains"/>
    <property type="match status" value="1"/>
</dbReference>
<dbReference type="STRING" id="4999.A0A1Y1UCB6"/>
<keyword evidence="5 8" id="KW-1133">Transmembrane helix</keyword>
<name>A0A1Y1UCB6_9TREE</name>
<dbReference type="Pfam" id="PF11700">
    <property type="entry name" value="ATG22"/>
    <property type="match status" value="1"/>
</dbReference>
<dbReference type="Proteomes" id="UP000193218">
    <property type="component" value="Unassembled WGS sequence"/>
</dbReference>
<feature type="transmembrane region" description="Helical" evidence="8">
    <location>
        <begin position="402"/>
        <end position="421"/>
    </location>
</feature>
<dbReference type="GO" id="GO:0005774">
    <property type="term" value="C:vacuolar membrane"/>
    <property type="evidence" value="ECO:0007669"/>
    <property type="project" value="UniProtKB-SubCell"/>
</dbReference>
<evidence type="ECO:0000256" key="6">
    <source>
        <dbReference type="ARBA" id="ARBA00023006"/>
    </source>
</evidence>
<keyword evidence="8" id="KW-0926">Vacuole</keyword>
<evidence type="ECO:0000313" key="10">
    <source>
        <dbReference type="Proteomes" id="UP000193218"/>
    </source>
</evidence>
<dbReference type="InterPro" id="IPR024671">
    <property type="entry name" value="Atg22-like"/>
</dbReference>
<evidence type="ECO:0000313" key="9">
    <source>
        <dbReference type="EMBL" id="ORX35642.1"/>
    </source>
</evidence>
<dbReference type="PANTHER" id="PTHR23519:SF1">
    <property type="entry name" value="AUTOPHAGY-RELATED PROTEIN 22"/>
    <property type="match status" value="1"/>
</dbReference>
<keyword evidence="6 8" id="KW-0072">Autophagy</keyword>
<comment type="subcellular location">
    <subcellularLocation>
        <location evidence="1 8">Vacuole membrane</location>
        <topology evidence="1 8">Multi-pass membrane protein</topology>
    </subcellularLocation>
</comment>
<organism evidence="9 10">
    <name type="scientific">Kockovaella imperatae</name>
    <dbReference type="NCBI Taxonomy" id="4999"/>
    <lineage>
        <taxon>Eukaryota</taxon>
        <taxon>Fungi</taxon>
        <taxon>Dikarya</taxon>
        <taxon>Basidiomycota</taxon>
        <taxon>Agaricomycotina</taxon>
        <taxon>Tremellomycetes</taxon>
        <taxon>Tremellales</taxon>
        <taxon>Cuniculitremaceae</taxon>
        <taxon>Kockovaella</taxon>
    </lineage>
</organism>
<evidence type="ECO:0000256" key="8">
    <source>
        <dbReference type="RuleBase" id="RU363073"/>
    </source>
</evidence>
<accession>A0A1Y1UCB6</accession>
<feature type="transmembrane region" description="Helical" evidence="8">
    <location>
        <begin position="240"/>
        <end position="261"/>
    </location>
</feature>
<dbReference type="AlphaFoldDB" id="A0A1Y1UCB6"/>
<feature type="transmembrane region" description="Helical" evidence="8">
    <location>
        <begin position="12"/>
        <end position="32"/>
    </location>
</feature>
<evidence type="ECO:0000256" key="4">
    <source>
        <dbReference type="ARBA" id="ARBA00022692"/>
    </source>
</evidence>
<feature type="transmembrane region" description="Helical" evidence="8">
    <location>
        <begin position="306"/>
        <end position="325"/>
    </location>
</feature>
<keyword evidence="7 8" id="KW-0472">Membrane</keyword>